<dbReference type="PROSITE" id="PS51257">
    <property type="entry name" value="PROKAR_LIPOPROTEIN"/>
    <property type="match status" value="1"/>
</dbReference>
<evidence type="ECO:0000313" key="1">
    <source>
        <dbReference type="EMBL" id="AWV89002.1"/>
    </source>
</evidence>
<dbReference type="EMBL" id="CP030032">
    <property type="protein sequence ID" value="AWV89002.1"/>
    <property type="molecule type" value="Genomic_DNA"/>
</dbReference>
<name>A0A2Z4FJ86_9DELT</name>
<sequence>MKIRFFLMVCFCFGLFLFSGCADDAFDGVGDTCAHDRDCPAPGTCLTGGDYPGGMCSVECNHSGQCPSATECIDKSGGVCLFRCDSNRDCPNNWECSSEKLRGNKDVKVKICIGD</sequence>
<dbReference type="AlphaFoldDB" id="A0A2Z4FJ86"/>
<dbReference type="OrthoDB" id="5512587at2"/>
<dbReference type="Proteomes" id="UP000249799">
    <property type="component" value="Chromosome"/>
</dbReference>
<reference evidence="1 2" key="1">
    <citation type="submission" date="2018-06" db="EMBL/GenBank/DDBJ databases">
        <title>Lujinxingia sediminis gen. nov. sp. nov., a new facultative anaerobic member of the class Deltaproteobacteria, and proposal of Lujinxingaceae fam. nov.</title>
        <authorList>
            <person name="Guo L.-Y."/>
            <person name="Li C.-M."/>
            <person name="Wang S."/>
            <person name="Du Z.-J."/>
        </authorList>
    </citation>
    <scope>NUCLEOTIDE SEQUENCE [LARGE SCALE GENOMIC DNA]</scope>
    <source>
        <strain evidence="1 2">FA350</strain>
    </source>
</reference>
<keyword evidence="2" id="KW-1185">Reference proteome</keyword>
<proteinExistence type="predicted"/>
<protein>
    <submittedName>
        <fullName evidence="1">Uncharacterized protein</fullName>
    </submittedName>
</protein>
<evidence type="ECO:0000313" key="2">
    <source>
        <dbReference type="Proteomes" id="UP000249799"/>
    </source>
</evidence>
<gene>
    <name evidence="1" type="ORF">DN745_06465</name>
</gene>
<dbReference type="RefSeq" id="WP_111333142.1">
    <property type="nucleotide sequence ID" value="NZ_CP030032.1"/>
</dbReference>
<organism evidence="1 2">
    <name type="scientific">Bradymonas sediminis</name>
    <dbReference type="NCBI Taxonomy" id="1548548"/>
    <lineage>
        <taxon>Bacteria</taxon>
        <taxon>Deltaproteobacteria</taxon>
        <taxon>Bradymonadales</taxon>
        <taxon>Bradymonadaceae</taxon>
        <taxon>Bradymonas</taxon>
    </lineage>
</organism>
<accession>A0A2Z4FJ86</accession>
<dbReference type="KEGG" id="bsed:DN745_06465"/>